<dbReference type="InterPro" id="IPR003439">
    <property type="entry name" value="ABC_transporter-like_ATP-bd"/>
</dbReference>
<dbReference type="Gene3D" id="3.40.50.300">
    <property type="entry name" value="P-loop containing nucleotide triphosphate hydrolases"/>
    <property type="match status" value="1"/>
</dbReference>
<feature type="domain" description="ABC transporter" evidence="5">
    <location>
        <begin position="5"/>
        <end position="217"/>
    </location>
</feature>
<dbReference type="CDD" id="cd03230">
    <property type="entry name" value="ABC_DR_subfamily_A"/>
    <property type="match status" value="1"/>
</dbReference>
<dbReference type="PROSITE" id="PS50893">
    <property type="entry name" value="ABC_TRANSPORTER_2"/>
    <property type="match status" value="1"/>
</dbReference>
<evidence type="ECO:0000256" key="4">
    <source>
        <dbReference type="ARBA" id="ARBA00022840"/>
    </source>
</evidence>
<dbReference type="InterPro" id="IPR027417">
    <property type="entry name" value="P-loop_NTPase"/>
</dbReference>
<keyword evidence="3" id="KW-0547">Nucleotide-binding</keyword>
<dbReference type="GO" id="GO:0005524">
    <property type="term" value="F:ATP binding"/>
    <property type="evidence" value="ECO:0007669"/>
    <property type="project" value="UniProtKB-KW"/>
</dbReference>
<evidence type="ECO:0000256" key="3">
    <source>
        <dbReference type="ARBA" id="ARBA00022741"/>
    </source>
</evidence>
<keyword evidence="4 6" id="KW-0067">ATP-binding</keyword>
<evidence type="ECO:0000259" key="5">
    <source>
        <dbReference type="PROSITE" id="PS50893"/>
    </source>
</evidence>
<protein>
    <submittedName>
        <fullName evidence="6">ABC transporter ATP-binding protein</fullName>
    </submittedName>
</protein>
<keyword evidence="2" id="KW-0813">Transport</keyword>
<organism evidence="6 7">
    <name type="scientific">Candidatus Anaerostipes avistercoris</name>
    <dbReference type="NCBI Taxonomy" id="2838462"/>
    <lineage>
        <taxon>Bacteria</taxon>
        <taxon>Bacillati</taxon>
        <taxon>Bacillota</taxon>
        <taxon>Clostridia</taxon>
        <taxon>Lachnospirales</taxon>
        <taxon>Lachnospiraceae</taxon>
        <taxon>Anaerostipes</taxon>
    </lineage>
</organism>
<evidence type="ECO:0000313" key="7">
    <source>
        <dbReference type="Proteomes" id="UP000823904"/>
    </source>
</evidence>
<dbReference type="SMART" id="SM00382">
    <property type="entry name" value="AAA"/>
    <property type="match status" value="1"/>
</dbReference>
<evidence type="ECO:0000256" key="2">
    <source>
        <dbReference type="ARBA" id="ARBA00022448"/>
    </source>
</evidence>
<dbReference type="Proteomes" id="UP000823904">
    <property type="component" value="Unassembled WGS sequence"/>
</dbReference>
<proteinExistence type="inferred from homology"/>
<evidence type="ECO:0000313" key="6">
    <source>
        <dbReference type="EMBL" id="HJC50563.1"/>
    </source>
</evidence>
<dbReference type="PANTHER" id="PTHR42711">
    <property type="entry name" value="ABC TRANSPORTER ATP-BINDING PROTEIN"/>
    <property type="match status" value="1"/>
</dbReference>
<comment type="similarity">
    <text evidence="1">Belongs to the ABC transporter superfamily.</text>
</comment>
<dbReference type="AlphaFoldDB" id="A0A9D2T839"/>
<reference evidence="6" key="2">
    <citation type="submission" date="2021-04" db="EMBL/GenBank/DDBJ databases">
        <authorList>
            <person name="Gilroy R."/>
        </authorList>
    </citation>
    <scope>NUCLEOTIDE SEQUENCE</scope>
    <source>
        <strain evidence="6">ChiSjej3B21-8574</strain>
    </source>
</reference>
<evidence type="ECO:0000256" key="1">
    <source>
        <dbReference type="ARBA" id="ARBA00005417"/>
    </source>
</evidence>
<dbReference type="PANTHER" id="PTHR42711:SF5">
    <property type="entry name" value="ABC TRANSPORTER ATP-BINDING PROTEIN NATA"/>
    <property type="match status" value="1"/>
</dbReference>
<dbReference type="Pfam" id="PF00005">
    <property type="entry name" value="ABC_tran"/>
    <property type="match status" value="1"/>
</dbReference>
<gene>
    <name evidence="6" type="ORF">H9754_08350</name>
</gene>
<accession>A0A9D2T839</accession>
<dbReference type="GO" id="GO:0016887">
    <property type="term" value="F:ATP hydrolysis activity"/>
    <property type="evidence" value="ECO:0007669"/>
    <property type="project" value="InterPro"/>
</dbReference>
<dbReference type="EMBL" id="DWWD01000030">
    <property type="protein sequence ID" value="HJC50563.1"/>
    <property type="molecule type" value="Genomic_DNA"/>
</dbReference>
<reference evidence="6" key="1">
    <citation type="journal article" date="2021" name="PeerJ">
        <title>Extensive microbial diversity within the chicken gut microbiome revealed by metagenomics and culture.</title>
        <authorList>
            <person name="Gilroy R."/>
            <person name="Ravi A."/>
            <person name="Getino M."/>
            <person name="Pursley I."/>
            <person name="Horton D.L."/>
            <person name="Alikhan N.F."/>
            <person name="Baker D."/>
            <person name="Gharbi K."/>
            <person name="Hall N."/>
            <person name="Watson M."/>
            <person name="Adriaenssens E.M."/>
            <person name="Foster-Nyarko E."/>
            <person name="Jarju S."/>
            <person name="Secka A."/>
            <person name="Antonio M."/>
            <person name="Oren A."/>
            <person name="Chaudhuri R.R."/>
            <person name="La Ragione R."/>
            <person name="Hildebrand F."/>
            <person name="Pallen M.J."/>
        </authorList>
    </citation>
    <scope>NUCLEOTIDE SEQUENCE</scope>
    <source>
        <strain evidence="6">ChiSjej3B21-8574</strain>
    </source>
</reference>
<dbReference type="InterPro" id="IPR003593">
    <property type="entry name" value="AAA+_ATPase"/>
</dbReference>
<name>A0A9D2T839_9FIRM</name>
<dbReference type="SUPFAM" id="SSF52540">
    <property type="entry name" value="P-loop containing nucleoside triphosphate hydrolases"/>
    <property type="match status" value="1"/>
</dbReference>
<dbReference type="InterPro" id="IPR050763">
    <property type="entry name" value="ABC_transporter_ATP-binding"/>
</dbReference>
<sequence length="271" mass="30518">MADAVAVTNLSKQYGRHQVFKYLDFQVKQGEIFGILGMNGAGKTTLLECMEGLRDYDSGTVKMNGSIGIQLQSASIPSYMKGKEAVRLIAGWKKTEIQEEILYKLGMEELKEKGYAEMSTGQKRKLHLALALIGDPDILFLDEPAAGLDVEGRIRLHRQIRRLRERGKTILLASHDMGEVENLCDRIMILHKGTILFCGTVDELSKRMGKCYQIEILTTEGTQKFEAKDIGESMLDILEDYKSKNIKIQDIKISRGTLEQHFLELMEGGSR</sequence>
<comment type="caution">
    <text evidence="6">The sequence shown here is derived from an EMBL/GenBank/DDBJ whole genome shotgun (WGS) entry which is preliminary data.</text>
</comment>